<feature type="coiled-coil region" evidence="1">
    <location>
        <begin position="430"/>
        <end position="464"/>
    </location>
</feature>
<dbReference type="GeneID" id="94848080"/>
<evidence type="ECO:0000256" key="1">
    <source>
        <dbReference type="SAM" id="Coils"/>
    </source>
</evidence>
<reference evidence="3" key="1">
    <citation type="submission" date="2016-10" db="EMBL/GenBank/DDBJ databases">
        <authorList>
            <person name="Benchimol M."/>
            <person name="Almeida L.G."/>
            <person name="Vasconcelos A.T."/>
            <person name="Perreira-Neves A."/>
            <person name="Rosa I.A."/>
            <person name="Tasca T."/>
            <person name="Bogo M.R."/>
            <person name="de Souza W."/>
        </authorList>
    </citation>
    <scope>NUCLEOTIDE SEQUENCE [LARGE SCALE GENOMIC DNA]</scope>
    <source>
        <strain evidence="3">K</strain>
    </source>
</reference>
<feature type="compositionally biased region" description="Low complexity" evidence="2">
    <location>
        <begin position="13"/>
        <end position="47"/>
    </location>
</feature>
<comment type="caution">
    <text evidence="3">The sequence shown here is derived from an EMBL/GenBank/DDBJ whole genome shotgun (WGS) entry which is preliminary data.</text>
</comment>
<feature type="region of interest" description="Disordered" evidence="2">
    <location>
        <begin position="153"/>
        <end position="204"/>
    </location>
</feature>
<feature type="region of interest" description="Disordered" evidence="2">
    <location>
        <begin position="1"/>
        <end position="60"/>
    </location>
</feature>
<dbReference type="RefSeq" id="XP_068346071.1">
    <property type="nucleotide sequence ID" value="XM_068513376.1"/>
</dbReference>
<evidence type="ECO:0000313" key="3">
    <source>
        <dbReference type="EMBL" id="OHS92934.1"/>
    </source>
</evidence>
<gene>
    <name evidence="3" type="ORF">TRFO_40727</name>
</gene>
<dbReference type="OrthoDB" id="10674629at2759"/>
<keyword evidence="1" id="KW-0175">Coiled coil</keyword>
<feature type="region of interest" description="Disordered" evidence="2">
    <location>
        <begin position="312"/>
        <end position="367"/>
    </location>
</feature>
<feature type="compositionally biased region" description="Pro residues" evidence="2">
    <location>
        <begin position="1"/>
        <end position="12"/>
    </location>
</feature>
<evidence type="ECO:0000313" key="4">
    <source>
        <dbReference type="Proteomes" id="UP000179807"/>
    </source>
</evidence>
<keyword evidence="4" id="KW-1185">Reference proteome</keyword>
<feature type="compositionally biased region" description="Low complexity" evidence="2">
    <location>
        <begin position="332"/>
        <end position="341"/>
    </location>
</feature>
<feature type="compositionally biased region" description="Low complexity" evidence="2">
    <location>
        <begin position="167"/>
        <end position="177"/>
    </location>
</feature>
<sequence>MTAPPPPPPPQQPLQLPQQIQQQIPQQLSQQIPQQMQQLPQQPQQSPQIPPQPQQLSGKRPPTFLVQQQQTPHSNMPQMPRSALSNPNIAQMAQMQQSQLQQISANLPSAAQQLQALGLTSNPLSPAILMQYLMQHKNILNLRQNPNILQQPQQIQQMPQMPPNAAPPQQQQPHPNHASSPFASMDSQPPQRSPPPPPKKQKDVLPKADVNVKSFPLSLLINSCNLTNSFVEKIENFKKENSINISDKAIAVLANAMNIRMRYIVSQSVINCQARTNSILPTDPIIVDVPRANFALLEAEKRIIDQFYMNSSSPSSNSSLNLEKDTNSNHVSKSNSETNTNENKRGSNRNKDNVGENERGFGFSATMFKSNPKTADPFFEGFRNQVLFGIASRLPDQQRDDVTRHVKEMDQNVQTDMATVNKMIMLSDGEIEQEHENENQEETVNEEKKKVVTLEDVYAIMENDLIVTPEKLRSSMLSIQERKIRNEYNIEE</sequence>
<dbReference type="EMBL" id="MLAK01001450">
    <property type="protein sequence ID" value="OHS92934.1"/>
    <property type="molecule type" value="Genomic_DNA"/>
</dbReference>
<organism evidence="3 4">
    <name type="scientific">Tritrichomonas foetus</name>
    <dbReference type="NCBI Taxonomy" id="1144522"/>
    <lineage>
        <taxon>Eukaryota</taxon>
        <taxon>Metamonada</taxon>
        <taxon>Parabasalia</taxon>
        <taxon>Tritrichomonadida</taxon>
        <taxon>Tritrichomonadidae</taxon>
        <taxon>Tritrichomonas</taxon>
    </lineage>
</organism>
<dbReference type="Proteomes" id="UP000179807">
    <property type="component" value="Unassembled WGS sequence"/>
</dbReference>
<evidence type="ECO:0000256" key="2">
    <source>
        <dbReference type="SAM" id="MobiDB-lite"/>
    </source>
</evidence>
<protein>
    <submittedName>
        <fullName evidence="3">Uncharacterized protein</fullName>
    </submittedName>
</protein>
<feature type="compositionally biased region" description="Low complexity" evidence="2">
    <location>
        <begin position="312"/>
        <end position="321"/>
    </location>
</feature>
<proteinExistence type="predicted"/>
<accession>A0A1J4IZV4</accession>
<dbReference type="VEuPathDB" id="TrichDB:TRFO_40727"/>
<name>A0A1J4IZV4_9EUKA</name>
<dbReference type="AlphaFoldDB" id="A0A1J4IZV4"/>
<feature type="compositionally biased region" description="Basic and acidic residues" evidence="2">
    <location>
        <begin position="342"/>
        <end position="359"/>
    </location>
</feature>